<feature type="transmembrane region" description="Helical" evidence="14">
    <location>
        <begin position="78"/>
        <end position="99"/>
    </location>
</feature>
<evidence type="ECO:0000256" key="3">
    <source>
        <dbReference type="ARBA" id="ARBA00012438"/>
    </source>
</evidence>
<dbReference type="Gene3D" id="1.10.1760.20">
    <property type="match status" value="1"/>
</dbReference>
<gene>
    <name evidence="16" type="ORF">GCM10025772_17100</name>
</gene>
<evidence type="ECO:0000256" key="8">
    <source>
        <dbReference type="ARBA" id="ARBA00022741"/>
    </source>
</evidence>
<evidence type="ECO:0000256" key="14">
    <source>
        <dbReference type="SAM" id="Phobius"/>
    </source>
</evidence>
<dbReference type="Proteomes" id="UP001501600">
    <property type="component" value="Unassembled WGS sequence"/>
</dbReference>
<dbReference type="InterPro" id="IPR036890">
    <property type="entry name" value="HATPase_C_sf"/>
</dbReference>
<dbReference type="Pfam" id="PF07694">
    <property type="entry name" value="5TM-5TMR_LYT"/>
    <property type="match status" value="1"/>
</dbReference>
<dbReference type="PANTHER" id="PTHR34220:SF10">
    <property type="entry name" value="SENSOR HISTIDINE KINASE BTSS"/>
    <property type="match status" value="1"/>
</dbReference>
<evidence type="ECO:0000256" key="1">
    <source>
        <dbReference type="ARBA" id="ARBA00000085"/>
    </source>
</evidence>
<evidence type="ECO:0000256" key="11">
    <source>
        <dbReference type="ARBA" id="ARBA00022989"/>
    </source>
</evidence>
<evidence type="ECO:0000313" key="17">
    <source>
        <dbReference type="Proteomes" id="UP001501600"/>
    </source>
</evidence>
<evidence type="ECO:0000256" key="5">
    <source>
        <dbReference type="ARBA" id="ARBA00022553"/>
    </source>
</evidence>
<keyword evidence="13 14" id="KW-0472">Membrane</keyword>
<comment type="catalytic activity">
    <reaction evidence="1">
        <text>ATP + protein L-histidine = ADP + protein N-phospho-L-histidine.</text>
        <dbReference type="EC" id="2.7.13.3"/>
    </reaction>
</comment>
<evidence type="ECO:0000256" key="4">
    <source>
        <dbReference type="ARBA" id="ARBA00022475"/>
    </source>
</evidence>
<keyword evidence="7 14" id="KW-0812">Transmembrane</keyword>
<evidence type="ECO:0000259" key="15">
    <source>
        <dbReference type="PROSITE" id="PS50109"/>
    </source>
</evidence>
<name>A0ABP9S3V7_9GAMM</name>
<dbReference type="InterPro" id="IPR050640">
    <property type="entry name" value="Bact_2-comp_sensor_kinase"/>
</dbReference>
<dbReference type="InterPro" id="IPR029016">
    <property type="entry name" value="GAF-like_dom_sf"/>
</dbReference>
<dbReference type="InterPro" id="IPR010559">
    <property type="entry name" value="Sig_transdc_His_kin_internal"/>
</dbReference>
<accession>A0ABP9S3V7</accession>
<evidence type="ECO:0000256" key="9">
    <source>
        <dbReference type="ARBA" id="ARBA00022777"/>
    </source>
</evidence>
<keyword evidence="8" id="KW-0547">Nucleotide-binding</keyword>
<feature type="transmembrane region" description="Helical" evidence="14">
    <location>
        <begin position="148"/>
        <end position="167"/>
    </location>
</feature>
<dbReference type="SMART" id="SM00065">
    <property type="entry name" value="GAF"/>
    <property type="match status" value="1"/>
</dbReference>
<dbReference type="SUPFAM" id="SSF55874">
    <property type="entry name" value="ATPase domain of HSP90 chaperone/DNA topoisomerase II/histidine kinase"/>
    <property type="match status" value="1"/>
</dbReference>
<dbReference type="InterPro" id="IPR003594">
    <property type="entry name" value="HATPase_dom"/>
</dbReference>
<dbReference type="Gene3D" id="3.30.565.10">
    <property type="entry name" value="Histidine kinase-like ATPase, C-terminal domain"/>
    <property type="match status" value="1"/>
</dbReference>
<feature type="domain" description="Histidine kinase" evidence="15">
    <location>
        <begin position="472"/>
        <end position="564"/>
    </location>
</feature>
<dbReference type="InterPro" id="IPR005467">
    <property type="entry name" value="His_kinase_dom"/>
</dbReference>
<evidence type="ECO:0000256" key="10">
    <source>
        <dbReference type="ARBA" id="ARBA00022840"/>
    </source>
</evidence>
<evidence type="ECO:0000313" key="16">
    <source>
        <dbReference type="EMBL" id="GAA5191054.1"/>
    </source>
</evidence>
<dbReference type="SMART" id="SM00387">
    <property type="entry name" value="HATPase_c"/>
    <property type="match status" value="1"/>
</dbReference>
<dbReference type="PANTHER" id="PTHR34220">
    <property type="entry name" value="SENSOR HISTIDINE KINASE YPDA"/>
    <property type="match status" value="1"/>
</dbReference>
<feature type="transmembrane region" description="Helical" evidence="14">
    <location>
        <begin position="173"/>
        <end position="195"/>
    </location>
</feature>
<keyword evidence="11 14" id="KW-1133">Transmembrane helix</keyword>
<evidence type="ECO:0000256" key="7">
    <source>
        <dbReference type="ARBA" id="ARBA00022692"/>
    </source>
</evidence>
<evidence type="ECO:0000256" key="12">
    <source>
        <dbReference type="ARBA" id="ARBA00023012"/>
    </source>
</evidence>
<keyword evidence="5" id="KW-0597">Phosphoprotein</keyword>
<dbReference type="InterPro" id="IPR011620">
    <property type="entry name" value="Sig_transdc_His_kinase_LytS_TM"/>
</dbReference>
<dbReference type="Pfam" id="PF02518">
    <property type="entry name" value="HATPase_c"/>
    <property type="match status" value="1"/>
</dbReference>
<dbReference type="InterPro" id="IPR003018">
    <property type="entry name" value="GAF"/>
</dbReference>
<dbReference type="Pfam" id="PF06580">
    <property type="entry name" value="His_kinase"/>
    <property type="match status" value="1"/>
</dbReference>
<dbReference type="Gene3D" id="3.30.450.40">
    <property type="match status" value="1"/>
</dbReference>
<dbReference type="GO" id="GO:0016301">
    <property type="term" value="F:kinase activity"/>
    <property type="evidence" value="ECO:0007669"/>
    <property type="project" value="UniProtKB-KW"/>
</dbReference>
<dbReference type="PROSITE" id="PS50109">
    <property type="entry name" value="HIS_KIN"/>
    <property type="match status" value="1"/>
</dbReference>
<feature type="transmembrane region" description="Helical" evidence="14">
    <location>
        <begin position="49"/>
        <end position="66"/>
    </location>
</feature>
<dbReference type="RefSeq" id="WP_345316640.1">
    <property type="nucleotide sequence ID" value="NZ_BAABLF010000009.1"/>
</dbReference>
<evidence type="ECO:0000256" key="2">
    <source>
        <dbReference type="ARBA" id="ARBA00004651"/>
    </source>
</evidence>
<keyword evidence="12" id="KW-0902">Two-component regulatory system</keyword>
<dbReference type="EC" id="2.7.13.3" evidence="3"/>
<keyword evidence="6" id="KW-0808">Transferase</keyword>
<organism evidence="16 17">
    <name type="scientific">Ferrimonas gelatinilytica</name>
    <dbReference type="NCBI Taxonomy" id="1255257"/>
    <lineage>
        <taxon>Bacteria</taxon>
        <taxon>Pseudomonadati</taxon>
        <taxon>Pseudomonadota</taxon>
        <taxon>Gammaproteobacteria</taxon>
        <taxon>Alteromonadales</taxon>
        <taxon>Ferrimonadaceae</taxon>
        <taxon>Ferrimonas</taxon>
    </lineage>
</organism>
<dbReference type="EMBL" id="BAABLF010000009">
    <property type="protein sequence ID" value="GAA5191054.1"/>
    <property type="molecule type" value="Genomic_DNA"/>
</dbReference>
<keyword evidence="17" id="KW-1185">Reference proteome</keyword>
<proteinExistence type="predicted"/>
<dbReference type="SUPFAM" id="SSF55781">
    <property type="entry name" value="GAF domain-like"/>
    <property type="match status" value="1"/>
</dbReference>
<keyword evidence="9 16" id="KW-0418">Kinase</keyword>
<sequence>MSPSPLETVELIIKLTQQMSLYLVLAYLLTKTPVLRPMVDLAVHLPHKLILYVTFSIFCILGTYFGEQTQGAIANTRAMGAILSGLLGGPVTGFLVGLTGGLHRYSLGGFTDLACTISTTVEGLFAGLMHLRLRRSFQLEQLFNPFRVFAVAAVAEVMQMVIILLIARPFADAWALVQTIAIPMILVNSLGAALFMSMIRDQRTMAETLSSTHSAKALKIAERTVGILASGFNQQSTAKIARIIFEETHVSAVAITDTEKLLAFIGTGDDHHKPGTPISSALTMEAIEQNRVVFADGVQREYQCSLSRHCQLGSSLIVPLNGDNGVIGTVKLYEKKQRLFLHLNQTLGEGIARVLSNQILHGRYLEQKSLLTQAELKLLQAQISPHFLFNALNTLAAITRRSPDKARPLILDLAAFLRANLKRGTGEISLKEELEHIRTYLTIEQARFGDRLSVEISVPEALHDARLPTFTLQPLVENAIKHGTSTILEPGKIRIWAKPTASELVLTVEDNAGAFPEHPKESEGLGLNIVHRRIQGMYGPEFGLHVECEPGEYTRIQVRLPRRSE</sequence>
<evidence type="ECO:0000256" key="13">
    <source>
        <dbReference type="ARBA" id="ARBA00023136"/>
    </source>
</evidence>
<reference evidence="17" key="1">
    <citation type="journal article" date="2019" name="Int. J. Syst. Evol. Microbiol.">
        <title>The Global Catalogue of Microorganisms (GCM) 10K type strain sequencing project: providing services to taxonomists for standard genome sequencing and annotation.</title>
        <authorList>
            <consortium name="The Broad Institute Genomics Platform"/>
            <consortium name="The Broad Institute Genome Sequencing Center for Infectious Disease"/>
            <person name="Wu L."/>
            <person name="Ma J."/>
        </authorList>
    </citation>
    <scope>NUCLEOTIDE SEQUENCE [LARGE SCALE GENOMIC DNA]</scope>
    <source>
        <strain evidence="17">JCM 18720</strain>
    </source>
</reference>
<comment type="subcellular location">
    <subcellularLocation>
        <location evidence="2">Cell membrane</location>
        <topology evidence="2">Multi-pass membrane protein</topology>
    </subcellularLocation>
</comment>
<keyword evidence="10" id="KW-0067">ATP-binding</keyword>
<comment type="caution">
    <text evidence="16">The sequence shown here is derived from an EMBL/GenBank/DDBJ whole genome shotgun (WGS) entry which is preliminary data.</text>
</comment>
<protein>
    <recommendedName>
        <fullName evidence="3">histidine kinase</fullName>
        <ecNumber evidence="3">2.7.13.3</ecNumber>
    </recommendedName>
</protein>
<evidence type="ECO:0000256" key="6">
    <source>
        <dbReference type="ARBA" id="ARBA00022679"/>
    </source>
</evidence>
<keyword evidence="4" id="KW-1003">Cell membrane</keyword>